<reference evidence="2" key="2">
    <citation type="submission" date="2014-07" db="EMBL/GenBank/DDBJ databases">
        <authorList>
            <person name="Hull J."/>
        </authorList>
    </citation>
    <scope>NUCLEOTIDE SEQUENCE</scope>
</reference>
<dbReference type="InterPro" id="IPR057670">
    <property type="entry name" value="SH3_retrovirus"/>
</dbReference>
<reference evidence="2" key="1">
    <citation type="journal article" date="2014" name="PLoS ONE">
        <title>Transcriptome-Based Identification of ABC Transporters in the Western Tarnished Plant Bug Lygus hesperus.</title>
        <authorList>
            <person name="Hull J.J."/>
            <person name="Chaney K."/>
            <person name="Geib S.M."/>
            <person name="Fabrick J.A."/>
            <person name="Brent C.S."/>
            <person name="Walsh D."/>
            <person name="Lavine L.C."/>
        </authorList>
    </citation>
    <scope>NUCLEOTIDE SEQUENCE</scope>
</reference>
<proteinExistence type="predicted"/>
<accession>A0A0A9YSK1</accession>
<feature type="domain" description="Retroviral polymerase SH3-like" evidence="1">
    <location>
        <begin position="4"/>
        <end position="54"/>
    </location>
</feature>
<dbReference type="AlphaFoldDB" id="A0A0A9YSK1"/>
<protein>
    <submittedName>
        <fullName evidence="2">Retrovirus-related Pol polyprotein from transposon TNT 1-94</fullName>
    </submittedName>
</protein>
<dbReference type="EMBL" id="GBHO01008450">
    <property type="protein sequence ID" value="JAG35154.1"/>
    <property type="molecule type" value="Transcribed_RNA"/>
</dbReference>
<evidence type="ECO:0000313" key="2">
    <source>
        <dbReference type="EMBL" id="JAG35154.1"/>
    </source>
</evidence>
<feature type="non-terminal residue" evidence="2">
    <location>
        <position position="104"/>
    </location>
</feature>
<organism evidence="2">
    <name type="scientific">Lygus hesperus</name>
    <name type="common">Western plant bug</name>
    <dbReference type="NCBI Taxonomy" id="30085"/>
    <lineage>
        <taxon>Eukaryota</taxon>
        <taxon>Metazoa</taxon>
        <taxon>Ecdysozoa</taxon>
        <taxon>Arthropoda</taxon>
        <taxon>Hexapoda</taxon>
        <taxon>Insecta</taxon>
        <taxon>Pterygota</taxon>
        <taxon>Neoptera</taxon>
        <taxon>Paraneoptera</taxon>
        <taxon>Hemiptera</taxon>
        <taxon>Heteroptera</taxon>
        <taxon>Panheteroptera</taxon>
        <taxon>Cimicomorpha</taxon>
        <taxon>Miridae</taxon>
        <taxon>Mirini</taxon>
        <taxon>Lygus</taxon>
    </lineage>
</organism>
<evidence type="ECO:0000259" key="1">
    <source>
        <dbReference type="Pfam" id="PF25597"/>
    </source>
</evidence>
<feature type="non-terminal residue" evidence="2">
    <location>
        <position position="1"/>
    </location>
</feature>
<dbReference type="Pfam" id="PF25597">
    <property type="entry name" value="SH3_retrovirus"/>
    <property type="match status" value="1"/>
</dbReference>
<gene>
    <name evidence="2" type="primary">POLX_75</name>
    <name evidence="2" type="ORF">CM83_4325</name>
</gene>
<sequence>DKSFKGKLEPRSKECIFVGYSDTAKAYRVWDPKQKKIVATRDLKFVDELEPKKLDPTKISNLEIFDYEEEVPQQKNQKPEQMEIEFVNETENVKNRIEQTVSRN</sequence>
<name>A0A0A9YSK1_LYGHE</name>